<dbReference type="EnsemblMetazoa" id="XM_021049767.2">
    <property type="protein sequence ID" value="XP_020905426.1"/>
    <property type="gene ID" value="LOC110243641"/>
</dbReference>
<dbReference type="GO" id="GO:0002196">
    <property type="term" value="F:Ser-tRNA(Ala) deacylase activity"/>
    <property type="evidence" value="ECO:0007669"/>
    <property type="project" value="TreeGrafter"/>
</dbReference>
<accession>A0A913XJR7</accession>
<dbReference type="SUPFAM" id="SSF50447">
    <property type="entry name" value="Translation proteins"/>
    <property type="match status" value="1"/>
</dbReference>
<dbReference type="Proteomes" id="UP000887567">
    <property type="component" value="Unplaced"/>
</dbReference>
<dbReference type="Gene3D" id="3.30.980.10">
    <property type="entry name" value="Threonyl-trna Synthetase, Chain A, domain 2"/>
    <property type="match status" value="1"/>
</dbReference>
<dbReference type="FunFam" id="2.40.30.130:FF:000003">
    <property type="entry name" value="alanyl-tRNA editing protein Aarsd1"/>
    <property type="match status" value="1"/>
</dbReference>
<evidence type="ECO:0000313" key="3">
    <source>
        <dbReference type="EnsemblMetazoa" id="XP_020905426.1"/>
    </source>
</evidence>
<evidence type="ECO:0000313" key="4">
    <source>
        <dbReference type="Proteomes" id="UP000887567"/>
    </source>
</evidence>
<name>A0A913XJR7_EXADI</name>
<dbReference type="GO" id="GO:0046872">
    <property type="term" value="F:metal ion binding"/>
    <property type="evidence" value="ECO:0007669"/>
    <property type="project" value="UniProtKB-KW"/>
</dbReference>
<sequence length="121" mass="14012">MVFACQNQPFLRELRTKVISCEKAKLDDKEGYEVILKDTILFPEGGGQPDDRGSINGIEVHRITRRQDLAVHFVLEPLSIGEEVHLTIDWTRRFDHMQQHSGQHLISALFEKEFGHETLSW</sequence>
<dbReference type="Gene3D" id="2.40.30.130">
    <property type="match status" value="1"/>
</dbReference>
<dbReference type="AlphaFoldDB" id="A0A913XJR7"/>
<dbReference type="GeneID" id="110243641"/>
<dbReference type="PANTHER" id="PTHR43462">
    <property type="entry name" value="ALANYL-TRNA EDITING PROTEIN"/>
    <property type="match status" value="1"/>
</dbReference>
<keyword evidence="2" id="KW-0862">Zinc</keyword>
<dbReference type="SUPFAM" id="SSF55186">
    <property type="entry name" value="ThrRS/AlaRS common domain"/>
    <property type="match status" value="1"/>
</dbReference>
<dbReference type="KEGG" id="epa:110243641"/>
<protein>
    <submittedName>
        <fullName evidence="3">Uncharacterized protein</fullName>
    </submittedName>
</protein>
<evidence type="ECO:0000256" key="1">
    <source>
        <dbReference type="ARBA" id="ARBA00022723"/>
    </source>
</evidence>
<dbReference type="InterPro" id="IPR018163">
    <property type="entry name" value="Thr/Ala-tRNA-synth_IIc_edit"/>
</dbReference>
<reference evidence="3" key="1">
    <citation type="submission" date="2022-11" db="UniProtKB">
        <authorList>
            <consortium name="EnsemblMetazoa"/>
        </authorList>
    </citation>
    <scope>IDENTIFICATION</scope>
</reference>
<dbReference type="RefSeq" id="XP_020905426.1">
    <property type="nucleotide sequence ID" value="XM_021049767.2"/>
</dbReference>
<dbReference type="InterPro" id="IPR051335">
    <property type="entry name" value="Alanyl-tRNA_Editing_Enzymes"/>
</dbReference>
<proteinExistence type="predicted"/>
<keyword evidence="1" id="KW-0479">Metal-binding</keyword>
<dbReference type="PANTHER" id="PTHR43462:SF1">
    <property type="entry name" value="ALANYL-TRNA EDITING PROTEIN AARSD1"/>
    <property type="match status" value="1"/>
</dbReference>
<dbReference type="GO" id="GO:0000166">
    <property type="term" value="F:nucleotide binding"/>
    <property type="evidence" value="ECO:0007669"/>
    <property type="project" value="InterPro"/>
</dbReference>
<dbReference type="OrthoDB" id="288942at2759"/>
<keyword evidence="4" id="KW-1185">Reference proteome</keyword>
<evidence type="ECO:0000256" key="2">
    <source>
        <dbReference type="ARBA" id="ARBA00022833"/>
    </source>
</evidence>
<dbReference type="InterPro" id="IPR009000">
    <property type="entry name" value="Transl_B-barrel_sf"/>
</dbReference>
<organism evidence="3 4">
    <name type="scientific">Exaiptasia diaphana</name>
    <name type="common">Tropical sea anemone</name>
    <name type="synonym">Aiptasia pulchella</name>
    <dbReference type="NCBI Taxonomy" id="2652724"/>
    <lineage>
        <taxon>Eukaryota</taxon>
        <taxon>Metazoa</taxon>
        <taxon>Cnidaria</taxon>
        <taxon>Anthozoa</taxon>
        <taxon>Hexacorallia</taxon>
        <taxon>Actiniaria</taxon>
        <taxon>Aiptasiidae</taxon>
        <taxon>Exaiptasia</taxon>
    </lineage>
</organism>